<comment type="caution">
    <text evidence="3">The sequence shown here is derived from an EMBL/GenBank/DDBJ whole genome shotgun (WGS) entry which is preliminary data.</text>
</comment>
<dbReference type="AlphaFoldDB" id="A0A2P8G7W6"/>
<dbReference type="Gene3D" id="3.40.50.1820">
    <property type="entry name" value="alpha/beta hydrolase"/>
    <property type="match status" value="1"/>
</dbReference>
<dbReference type="PANTHER" id="PTHR11487:SF0">
    <property type="entry name" value="S-ACYL FATTY ACID SYNTHASE THIOESTERASE, MEDIUM CHAIN"/>
    <property type="match status" value="1"/>
</dbReference>
<dbReference type="Pfam" id="PF00975">
    <property type="entry name" value="Thioesterase"/>
    <property type="match status" value="1"/>
</dbReference>
<gene>
    <name evidence="3" type="ORF">CLV42_106393</name>
</gene>
<dbReference type="SUPFAM" id="SSF53474">
    <property type="entry name" value="alpha/beta-Hydrolases"/>
    <property type="match status" value="1"/>
</dbReference>
<dbReference type="InterPro" id="IPR029058">
    <property type="entry name" value="AB_hydrolase_fold"/>
</dbReference>
<evidence type="ECO:0000256" key="1">
    <source>
        <dbReference type="ARBA" id="ARBA00007169"/>
    </source>
</evidence>
<dbReference type="EMBL" id="PYGK01000006">
    <property type="protein sequence ID" value="PSL30056.1"/>
    <property type="molecule type" value="Genomic_DNA"/>
</dbReference>
<organism evidence="3 4">
    <name type="scientific">Chitinophaga ginsengisoli</name>
    <dbReference type="NCBI Taxonomy" id="363837"/>
    <lineage>
        <taxon>Bacteria</taxon>
        <taxon>Pseudomonadati</taxon>
        <taxon>Bacteroidota</taxon>
        <taxon>Chitinophagia</taxon>
        <taxon>Chitinophagales</taxon>
        <taxon>Chitinophagaceae</taxon>
        <taxon>Chitinophaga</taxon>
    </lineage>
</organism>
<reference evidence="3 4" key="1">
    <citation type="submission" date="2018-03" db="EMBL/GenBank/DDBJ databases">
        <title>Genomic Encyclopedia of Archaeal and Bacterial Type Strains, Phase II (KMG-II): from individual species to whole genera.</title>
        <authorList>
            <person name="Goeker M."/>
        </authorList>
    </citation>
    <scope>NUCLEOTIDE SEQUENCE [LARGE SCALE GENOMIC DNA]</scope>
    <source>
        <strain evidence="3 4">DSM 18107</strain>
    </source>
</reference>
<dbReference type="PANTHER" id="PTHR11487">
    <property type="entry name" value="THIOESTERASE"/>
    <property type="match status" value="1"/>
</dbReference>
<sequence>MVNVNLFCIPFAGGNRYSFLPLEKAIGSSLTTVPLDYPGRGTRYGEPLLKRLDALCEDLFRQLAGKLQEPYAIYGHSMGGLLTYLLTKKIRDEQLPLPVHLFISGSRAPSMRRDMPDYHQLPRPQFIEKLRSLGGTTDEILNSEEILELYEPILRADFEAVETYEYEACEPFNIPVTVFNGLSDKISREQAEAWQRETSFPIVLREYPGGHFFILEHTTAIASLIVRNVYAGFSLKNTI</sequence>
<accession>A0A2P8G7W6</accession>
<dbReference type="OrthoDB" id="2213423at2"/>
<dbReference type="Proteomes" id="UP000240978">
    <property type="component" value="Unassembled WGS sequence"/>
</dbReference>
<evidence type="ECO:0000259" key="2">
    <source>
        <dbReference type="Pfam" id="PF00975"/>
    </source>
</evidence>
<proteinExistence type="inferred from homology"/>
<dbReference type="InterPro" id="IPR012223">
    <property type="entry name" value="TEII"/>
</dbReference>
<evidence type="ECO:0000313" key="4">
    <source>
        <dbReference type="Proteomes" id="UP000240978"/>
    </source>
</evidence>
<evidence type="ECO:0000313" key="3">
    <source>
        <dbReference type="EMBL" id="PSL30056.1"/>
    </source>
</evidence>
<protein>
    <submittedName>
        <fullName evidence="3">Surfactin synthase thioesterase subunit</fullName>
    </submittedName>
</protein>
<dbReference type="RefSeq" id="WP_106603245.1">
    <property type="nucleotide sequence ID" value="NZ_PYGK01000006.1"/>
</dbReference>
<keyword evidence="4" id="KW-1185">Reference proteome</keyword>
<name>A0A2P8G7W6_9BACT</name>
<dbReference type="InterPro" id="IPR001031">
    <property type="entry name" value="Thioesterase"/>
</dbReference>
<comment type="similarity">
    <text evidence="1">Belongs to the thioesterase family.</text>
</comment>
<dbReference type="GO" id="GO:0008610">
    <property type="term" value="P:lipid biosynthetic process"/>
    <property type="evidence" value="ECO:0007669"/>
    <property type="project" value="TreeGrafter"/>
</dbReference>
<feature type="domain" description="Thioesterase" evidence="2">
    <location>
        <begin position="6"/>
        <end position="225"/>
    </location>
</feature>